<keyword evidence="2" id="KW-1185">Reference proteome</keyword>
<comment type="caution">
    <text evidence="1">The sequence shown here is derived from an EMBL/GenBank/DDBJ whole genome shotgun (WGS) entry which is preliminary data.</text>
</comment>
<evidence type="ECO:0000313" key="2">
    <source>
        <dbReference type="Proteomes" id="UP001320706"/>
    </source>
</evidence>
<evidence type="ECO:0000313" key="1">
    <source>
        <dbReference type="EMBL" id="KAK8215277.1"/>
    </source>
</evidence>
<gene>
    <name evidence="1" type="ORF">M8818_001898</name>
</gene>
<reference evidence="1" key="1">
    <citation type="submission" date="2024-02" db="EMBL/GenBank/DDBJ databases">
        <title>Metagenome Assembled Genome of Zalaria obscura JY119.</title>
        <authorList>
            <person name="Vighnesh L."/>
            <person name="Jagadeeshwari U."/>
            <person name="Venkata Ramana C."/>
            <person name="Sasikala C."/>
        </authorList>
    </citation>
    <scope>NUCLEOTIDE SEQUENCE</scope>
    <source>
        <strain evidence="1">JY119</strain>
    </source>
</reference>
<accession>A0ACC3SIF2</accession>
<protein>
    <submittedName>
        <fullName evidence="1">Uncharacterized protein</fullName>
    </submittedName>
</protein>
<dbReference type="EMBL" id="JAMKPW020000008">
    <property type="protein sequence ID" value="KAK8215277.1"/>
    <property type="molecule type" value="Genomic_DNA"/>
</dbReference>
<organism evidence="1 2">
    <name type="scientific">Zalaria obscura</name>
    <dbReference type="NCBI Taxonomy" id="2024903"/>
    <lineage>
        <taxon>Eukaryota</taxon>
        <taxon>Fungi</taxon>
        <taxon>Dikarya</taxon>
        <taxon>Ascomycota</taxon>
        <taxon>Pezizomycotina</taxon>
        <taxon>Dothideomycetes</taxon>
        <taxon>Dothideomycetidae</taxon>
        <taxon>Dothideales</taxon>
        <taxon>Zalariaceae</taxon>
        <taxon>Zalaria</taxon>
    </lineage>
</organism>
<dbReference type="Proteomes" id="UP001320706">
    <property type="component" value="Unassembled WGS sequence"/>
</dbReference>
<name>A0ACC3SIF2_9PEZI</name>
<proteinExistence type="predicted"/>
<sequence length="489" mass="52498">MSISSPSTERRPSAEALLSNFSLEMQRLRSNDSDIKTPANISNALPASTDDGPSGSRDAHDHAEYRVYKRRFFGLLQLVLLNIAVSWDWLTFAAVSDTSASYFGVSQSAINWLSTGFLFAFVAASPFTIWTLNKRGPKGAIVVAAVLILVGNWIRYIGTRVSAGTYGAVLFGQIIIGFAQPFVLSAPTRYSDLWFSDKGRVSATALASLANPLGGALGQLIGPLWATDESGIPAMILYTAIISSIASLPSFFIPSHPPTPPSASSAQPKLELRHSFHTLSTNTSFYLIFLPFSVYVGFFNASSSLLNQILSPYGFSEDEAGIAGGIMIVVGLVAAAIISPIIDRTKHYLFFIKILVPLIAIGYLILIFAPATRTVGAPYFICALLGASSFSLLPCALEYLVEVTHPVSPEITSTICWAGGQLLGAVFIIVMDALKGGWKNEPKDSMTRALVFEAVVSWAVVPCALALGWWGRAGVRLGRRDVEVGEDGD</sequence>